<evidence type="ECO:0000313" key="1">
    <source>
        <dbReference type="EMBL" id="KAF6162998.1"/>
    </source>
</evidence>
<dbReference type="OrthoDB" id="421979at2759"/>
<organism evidence="1 2">
    <name type="scientific">Kingdonia uniflora</name>
    <dbReference type="NCBI Taxonomy" id="39325"/>
    <lineage>
        <taxon>Eukaryota</taxon>
        <taxon>Viridiplantae</taxon>
        <taxon>Streptophyta</taxon>
        <taxon>Embryophyta</taxon>
        <taxon>Tracheophyta</taxon>
        <taxon>Spermatophyta</taxon>
        <taxon>Magnoliopsida</taxon>
        <taxon>Ranunculales</taxon>
        <taxon>Circaeasteraceae</taxon>
        <taxon>Kingdonia</taxon>
    </lineage>
</organism>
<dbReference type="Proteomes" id="UP000541444">
    <property type="component" value="Unassembled WGS sequence"/>
</dbReference>
<dbReference type="PANTHER" id="PTHR10811">
    <property type="entry name" value="FRINGE-RELATED"/>
    <property type="match status" value="1"/>
</dbReference>
<accession>A0A7J7N7W8</accession>
<sequence>MRGCVFLESTTLGNGTNSTTLPPICLSEDISNFRYTYRNGLPSVIRVARVVSETVNLNYSDVRWFDFRDDDTVFFPENFVKHF</sequence>
<name>A0A7J7N7W8_9MAGN</name>
<dbReference type="AlphaFoldDB" id="A0A7J7N7W8"/>
<evidence type="ECO:0000313" key="2">
    <source>
        <dbReference type="Proteomes" id="UP000541444"/>
    </source>
</evidence>
<comment type="caution">
    <text evidence="1">The sequence shown here is derived from an EMBL/GenBank/DDBJ whole genome shotgun (WGS) entry which is preliminary data.</text>
</comment>
<protein>
    <submittedName>
        <fullName evidence="1">Uncharacterized protein</fullName>
    </submittedName>
</protein>
<keyword evidence="2" id="KW-1185">Reference proteome</keyword>
<gene>
    <name evidence="1" type="ORF">GIB67_021147</name>
</gene>
<dbReference type="EMBL" id="JACGCM010001009">
    <property type="protein sequence ID" value="KAF6162998.1"/>
    <property type="molecule type" value="Genomic_DNA"/>
</dbReference>
<proteinExistence type="predicted"/>
<reference evidence="1 2" key="1">
    <citation type="journal article" date="2020" name="IScience">
        <title>Genome Sequencing of the Endangered Kingdonia uniflora (Circaeasteraceae, Ranunculales) Reveals Potential Mechanisms of Evolutionary Specialization.</title>
        <authorList>
            <person name="Sun Y."/>
            <person name="Deng T."/>
            <person name="Zhang A."/>
            <person name="Moore M.J."/>
            <person name="Landis J.B."/>
            <person name="Lin N."/>
            <person name="Zhang H."/>
            <person name="Zhang X."/>
            <person name="Huang J."/>
            <person name="Zhang X."/>
            <person name="Sun H."/>
            <person name="Wang H."/>
        </authorList>
    </citation>
    <scope>NUCLEOTIDE SEQUENCE [LARGE SCALE GENOMIC DNA]</scope>
    <source>
        <strain evidence="1">TB1705</strain>
        <tissue evidence="1">Leaf</tissue>
    </source>
</reference>